<accession>A0A977L007</accession>
<keyword evidence="2" id="KW-1133">Transmembrane helix</keyword>
<keyword evidence="2" id="KW-0812">Transmembrane</keyword>
<evidence type="ECO:0000313" key="3">
    <source>
        <dbReference type="EMBL" id="UXE63061.1"/>
    </source>
</evidence>
<sequence length="276" mass="31282">MRGLLVLFLSGLGLIFFLQNRDPVLLYFLGNSDKTALFVLSLPLGLWVIGFILLGVLISLVLQILNRMGKPAKISQVRSSPRPQTTPQPPRSPQPTPPPRPTETMRSPVANGKDWEWDNPIPEAEDWEVEDLPEIPRTVDQRPGSSPLPKVEAKEDTEPIIDIPSYTERPISRPLEQPRPVESTPPRLRSEDLKQFEVSQPPKTSTREGTIYSYTYREPRPPQSRSTRPRSPESSPSQKTSTPAKKIYDANYRVINPPLNSNAPPDWHEDEDEDWV</sequence>
<organism evidence="3">
    <name type="scientific">Woronichinia naegeliana WA131</name>
    <dbReference type="NCBI Taxonomy" id="2824559"/>
    <lineage>
        <taxon>Bacteria</taxon>
        <taxon>Bacillati</taxon>
        <taxon>Cyanobacteriota</taxon>
        <taxon>Cyanophyceae</taxon>
        <taxon>Synechococcales</taxon>
        <taxon>Coelosphaeriaceae</taxon>
        <taxon>Woronichinia</taxon>
    </lineage>
</organism>
<dbReference type="EMBL" id="CP073041">
    <property type="protein sequence ID" value="UXE63061.1"/>
    <property type="molecule type" value="Genomic_DNA"/>
</dbReference>
<dbReference type="AlphaFoldDB" id="A0A977L007"/>
<protein>
    <recommendedName>
        <fullName evidence="4">Lipopolysaccharide assembly protein A domain-containing protein</fullName>
    </recommendedName>
</protein>
<dbReference type="KEGG" id="wna:KA717_10535"/>
<feature type="region of interest" description="Disordered" evidence="1">
    <location>
        <begin position="73"/>
        <end position="276"/>
    </location>
</feature>
<evidence type="ECO:0000256" key="1">
    <source>
        <dbReference type="SAM" id="MobiDB-lite"/>
    </source>
</evidence>
<reference evidence="3" key="1">
    <citation type="submission" date="2021-04" db="EMBL/GenBank/DDBJ databases">
        <title>Genome sequence of Woronichinia naegeliana from Washington state freshwater lake bloom.</title>
        <authorList>
            <person name="Dreher T.W."/>
        </authorList>
    </citation>
    <scope>NUCLEOTIDE SEQUENCE</scope>
    <source>
        <strain evidence="3">WA131</strain>
    </source>
</reference>
<proteinExistence type="predicted"/>
<evidence type="ECO:0000256" key="2">
    <source>
        <dbReference type="SAM" id="Phobius"/>
    </source>
</evidence>
<gene>
    <name evidence="3" type="ORF">KA717_10535</name>
</gene>
<dbReference type="Proteomes" id="UP001065613">
    <property type="component" value="Chromosome"/>
</dbReference>
<keyword evidence="2" id="KW-0472">Membrane</keyword>
<feature type="transmembrane region" description="Helical" evidence="2">
    <location>
        <begin position="44"/>
        <end position="65"/>
    </location>
</feature>
<feature type="compositionally biased region" description="Acidic residues" evidence="1">
    <location>
        <begin position="123"/>
        <end position="133"/>
    </location>
</feature>
<feature type="compositionally biased region" description="Polar residues" evidence="1">
    <location>
        <begin position="197"/>
        <end position="208"/>
    </location>
</feature>
<name>A0A977L007_9CYAN</name>
<evidence type="ECO:0008006" key="4">
    <source>
        <dbReference type="Google" id="ProtNLM"/>
    </source>
</evidence>
<feature type="compositionally biased region" description="Pro residues" evidence="1">
    <location>
        <begin position="84"/>
        <end position="101"/>
    </location>
</feature>